<sequence>MKLKYINHRKLLIAGVFILAAFLNGCKKDLNLVSEDSITDATFWKTGADFKLAANNLYNGLDRFGFEDTESDIAFNFPNSVSNGNLQPAETVNLWTDSYGYIRSSNNIIEKGSANADQEIKRYVAEAKFFRAWYYWKLLRLYGGVPLITKVLATNDPALFAPRSSRTETVDFIMKDLQEAKADLPLQSALASADVGRITQGAALALTARVALFEGTWGKFRADGNATKYLDAAITASRDLINSGTYGLYTDKGEQSYRYLFLENGDDSRESILDRRYARNILGHDIPYQYDGNGYNPTRKMVDLYLDKNGLPITSPGTVFKGYGTFVSEFQDRDPRMTMTMIIPGTLTNRVFFPVTKIANWPDKPQRNFNTGYILYKYMSEDPLANNSGQNGDASIFDFDRHLIRYAEVLLIYAEAVFEKAGAISDGDLDLSINKLRDRAGMPHLTNTFVAAHNLDMRNEIRRERTVELTLEGFRYDDLRRWKTAETELPQDVKGIKITGSEWASKTPYSDPSYLTKVDANGFLIAEKSRKFDPNKDYLQPLPTKEVAFYQANGHKLEQNPGW</sequence>
<proteinExistence type="inferred from homology"/>
<accession>A0A2D1U0E7</accession>
<keyword evidence="3" id="KW-0732">Signal</keyword>
<protein>
    <submittedName>
        <fullName evidence="8">RagB/SusD family nutrient uptake outer membrane protein</fullName>
    </submittedName>
</protein>
<feature type="domain" description="RagB/SusD" evidence="6">
    <location>
        <begin position="276"/>
        <end position="563"/>
    </location>
</feature>
<evidence type="ECO:0000259" key="7">
    <source>
        <dbReference type="Pfam" id="PF14322"/>
    </source>
</evidence>
<evidence type="ECO:0000313" key="9">
    <source>
        <dbReference type="Proteomes" id="UP000223749"/>
    </source>
</evidence>
<dbReference type="AlphaFoldDB" id="A0A2D1U0E7"/>
<dbReference type="InterPro" id="IPR033985">
    <property type="entry name" value="SusD-like_N"/>
</dbReference>
<dbReference type="CDD" id="cd08977">
    <property type="entry name" value="SusD"/>
    <property type="match status" value="1"/>
</dbReference>
<gene>
    <name evidence="8" type="ORF">CPT03_00595</name>
</gene>
<dbReference type="EMBL" id="CP024091">
    <property type="protein sequence ID" value="ATP55069.1"/>
    <property type="molecule type" value="Genomic_DNA"/>
</dbReference>
<comment type="subcellular location">
    <subcellularLocation>
        <location evidence="1">Cell outer membrane</location>
    </subcellularLocation>
</comment>
<evidence type="ECO:0000256" key="2">
    <source>
        <dbReference type="ARBA" id="ARBA00006275"/>
    </source>
</evidence>
<evidence type="ECO:0000256" key="3">
    <source>
        <dbReference type="ARBA" id="ARBA00022729"/>
    </source>
</evidence>
<evidence type="ECO:0000313" key="8">
    <source>
        <dbReference type="EMBL" id="ATP55069.1"/>
    </source>
</evidence>
<dbReference type="OrthoDB" id="5694214at2"/>
<evidence type="ECO:0000259" key="6">
    <source>
        <dbReference type="Pfam" id="PF07980"/>
    </source>
</evidence>
<evidence type="ECO:0000256" key="4">
    <source>
        <dbReference type="ARBA" id="ARBA00023136"/>
    </source>
</evidence>
<dbReference type="KEGG" id="pgs:CPT03_00595"/>
<feature type="domain" description="SusD-like N-terminal" evidence="7">
    <location>
        <begin position="88"/>
        <end position="212"/>
    </location>
</feature>
<reference evidence="8 9" key="1">
    <citation type="submission" date="2017-10" db="EMBL/GenBank/DDBJ databases">
        <title>Whole genome of Pedobacter ginsengisoli T01R-27 isolated from tomato rhizosphere.</title>
        <authorList>
            <person name="Weon H.-Y."/>
            <person name="Lee S.A."/>
            <person name="Sang M.K."/>
            <person name="Song J."/>
        </authorList>
    </citation>
    <scope>NUCLEOTIDE SEQUENCE [LARGE SCALE GENOMIC DNA]</scope>
    <source>
        <strain evidence="8 9">T01R-27</strain>
    </source>
</reference>
<organism evidence="8 9">
    <name type="scientific">Pedobacter ginsengisoli</name>
    <dbReference type="NCBI Taxonomy" id="363852"/>
    <lineage>
        <taxon>Bacteria</taxon>
        <taxon>Pseudomonadati</taxon>
        <taxon>Bacteroidota</taxon>
        <taxon>Sphingobacteriia</taxon>
        <taxon>Sphingobacteriales</taxon>
        <taxon>Sphingobacteriaceae</taxon>
        <taxon>Pedobacter</taxon>
    </lineage>
</organism>
<dbReference type="InterPro" id="IPR012944">
    <property type="entry name" value="SusD_RagB_dom"/>
</dbReference>
<dbReference type="Pfam" id="PF14322">
    <property type="entry name" value="SusD-like_3"/>
    <property type="match status" value="1"/>
</dbReference>
<dbReference type="Proteomes" id="UP000223749">
    <property type="component" value="Chromosome"/>
</dbReference>
<dbReference type="Pfam" id="PF07980">
    <property type="entry name" value="SusD_RagB"/>
    <property type="match status" value="1"/>
</dbReference>
<evidence type="ECO:0000256" key="1">
    <source>
        <dbReference type="ARBA" id="ARBA00004442"/>
    </source>
</evidence>
<dbReference type="Gene3D" id="1.25.40.390">
    <property type="match status" value="1"/>
</dbReference>
<keyword evidence="4" id="KW-0472">Membrane</keyword>
<dbReference type="GO" id="GO:0009279">
    <property type="term" value="C:cell outer membrane"/>
    <property type="evidence" value="ECO:0007669"/>
    <property type="project" value="UniProtKB-SubCell"/>
</dbReference>
<evidence type="ECO:0000256" key="5">
    <source>
        <dbReference type="ARBA" id="ARBA00023237"/>
    </source>
</evidence>
<keyword evidence="9" id="KW-1185">Reference proteome</keyword>
<keyword evidence="5" id="KW-0998">Cell outer membrane</keyword>
<dbReference type="InterPro" id="IPR011990">
    <property type="entry name" value="TPR-like_helical_dom_sf"/>
</dbReference>
<comment type="similarity">
    <text evidence="2">Belongs to the SusD family.</text>
</comment>
<dbReference type="SUPFAM" id="SSF48452">
    <property type="entry name" value="TPR-like"/>
    <property type="match status" value="1"/>
</dbReference>
<name>A0A2D1U0E7_9SPHI</name>
<dbReference type="RefSeq" id="WP_099437023.1">
    <property type="nucleotide sequence ID" value="NZ_CP024091.1"/>
</dbReference>